<gene>
    <name evidence="3" type="ORF">B0F90DRAFT_1353214</name>
</gene>
<feature type="signal peptide" evidence="2">
    <location>
        <begin position="1"/>
        <end position="20"/>
    </location>
</feature>
<comment type="caution">
    <text evidence="3">The sequence shown here is derived from an EMBL/GenBank/DDBJ whole genome shotgun (WGS) entry which is preliminary data.</text>
</comment>
<sequence length="312" mass="32528">MRSSVAAYVLLALAASPSLAASSLVSERSGTSGSASDNPDPNAPLPNTPIWRRAGIVSERSGTSGSASDNPDPNAPLPNTPIWRRAGLVSERSGTSGSASDNPDPNAPLPNTPIWRRAGLVSERSGTSVVLRLTTPIQTRPSQIHPSGGVPASCLSDLAQVAPRLTIPTRPSQIHPSGGVLAWCLSDLARVVLRPTIPIQTRPSRIHQSGGVPTSCLSDLARVVPRLTIPTNPSQILPFGRVPSMTSLTSSLRAIRTKSSPEISSMDLPTLFPSFSRATRPAFSIATAKSPSARSSALRLLSPRGSLKGTTA</sequence>
<evidence type="ECO:0000313" key="3">
    <source>
        <dbReference type="EMBL" id="KAI0293845.1"/>
    </source>
</evidence>
<protein>
    <submittedName>
        <fullName evidence="3">Uncharacterized protein</fullName>
    </submittedName>
</protein>
<accession>A0AAD4QKB6</accession>
<feature type="compositionally biased region" description="Low complexity" evidence="1">
    <location>
        <begin position="290"/>
        <end position="312"/>
    </location>
</feature>
<organism evidence="3 4">
    <name type="scientific">Multifurca ochricompacta</name>
    <dbReference type="NCBI Taxonomy" id="376703"/>
    <lineage>
        <taxon>Eukaryota</taxon>
        <taxon>Fungi</taxon>
        <taxon>Dikarya</taxon>
        <taxon>Basidiomycota</taxon>
        <taxon>Agaricomycotina</taxon>
        <taxon>Agaricomycetes</taxon>
        <taxon>Russulales</taxon>
        <taxon>Russulaceae</taxon>
        <taxon>Multifurca</taxon>
    </lineage>
</organism>
<feature type="region of interest" description="Disordered" evidence="1">
    <location>
        <begin position="21"/>
        <end position="113"/>
    </location>
</feature>
<feature type="compositionally biased region" description="Polar residues" evidence="1">
    <location>
        <begin position="60"/>
        <end position="71"/>
    </location>
</feature>
<name>A0AAD4QKB6_9AGAM</name>
<feature type="compositionally biased region" description="Polar residues" evidence="1">
    <location>
        <begin position="28"/>
        <end position="39"/>
    </location>
</feature>
<reference evidence="3" key="1">
    <citation type="journal article" date="2022" name="New Phytol.">
        <title>Evolutionary transition to the ectomycorrhizal habit in the genomes of a hyperdiverse lineage of mushroom-forming fungi.</title>
        <authorList>
            <person name="Looney B."/>
            <person name="Miyauchi S."/>
            <person name="Morin E."/>
            <person name="Drula E."/>
            <person name="Courty P.E."/>
            <person name="Kohler A."/>
            <person name="Kuo A."/>
            <person name="LaButti K."/>
            <person name="Pangilinan J."/>
            <person name="Lipzen A."/>
            <person name="Riley R."/>
            <person name="Andreopoulos W."/>
            <person name="He G."/>
            <person name="Johnson J."/>
            <person name="Nolan M."/>
            <person name="Tritt A."/>
            <person name="Barry K.W."/>
            <person name="Grigoriev I.V."/>
            <person name="Nagy L.G."/>
            <person name="Hibbett D."/>
            <person name="Henrissat B."/>
            <person name="Matheny P.B."/>
            <person name="Labbe J."/>
            <person name="Martin F.M."/>
        </authorList>
    </citation>
    <scope>NUCLEOTIDE SEQUENCE</scope>
    <source>
        <strain evidence="3">BPL690</strain>
    </source>
</reference>
<proteinExistence type="predicted"/>
<evidence type="ECO:0000313" key="4">
    <source>
        <dbReference type="Proteomes" id="UP001203297"/>
    </source>
</evidence>
<keyword evidence="2" id="KW-0732">Signal</keyword>
<dbReference type="Proteomes" id="UP001203297">
    <property type="component" value="Unassembled WGS sequence"/>
</dbReference>
<keyword evidence="4" id="KW-1185">Reference proteome</keyword>
<evidence type="ECO:0000256" key="2">
    <source>
        <dbReference type="SAM" id="SignalP"/>
    </source>
</evidence>
<feature type="compositionally biased region" description="Polar residues" evidence="1">
    <location>
        <begin position="92"/>
        <end position="103"/>
    </location>
</feature>
<dbReference type="EMBL" id="WTXG01000088">
    <property type="protein sequence ID" value="KAI0293845.1"/>
    <property type="molecule type" value="Genomic_DNA"/>
</dbReference>
<evidence type="ECO:0000256" key="1">
    <source>
        <dbReference type="SAM" id="MobiDB-lite"/>
    </source>
</evidence>
<feature type="region of interest" description="Disordered" evidence="1">
    <location>
        <begin position="289"/>
        <end position="312"/>
    </location>
</feature>
<feature type="chain" id="PRO_5042169027" evidence="2">
    <location>
        <begin position="21"/>
        <end position="312"/>
    </location>
</feature>
<dbReference type="AlphaFoldDB" id="A0AAD4QKB6"/>